<dbReference type="PANTHER" id="PTHR15415">
    <property type="entry name" value="MITOFILIN"/>
    <property type="match status" value="1"/>
</dbReference>
<evidence type="ECO:0000313" key="10">
    <source>
        <dbReference type="Proteomes" id="UP001295423"/>
    </source>
</evidence>
<keyword evidence="5" id="KW-1133">Transmembrane helix</keyword>
<evidence type="ECO:0000256" key="5">
    <source>
        <dbReference type="ARBA" id="ARBA00022989"/>
    </source>
</evidence>
<keyword evidence="6" id="KW-0496">Mitochondrion</keyword>
<dbReference type="InterPro" id="IPR019133">
    <property type="entry name" value="MIC60"/>
</dbReference>
<comment type="caution">
    <text evidence="9">The sequence shown here is derived from an EMBL/GenBank/DDBJ whole genome shotgun (WGS) entry which is preliminary data.</text>
</comment>
<evidence type="ECO:0000256" key="3">
    <source>
        <dbReference type="ARBA" id="ARBA00022692"/>
    </source>
</evidence>
<feature type="compositionally biased region" description="Low complexity" evidence="8">
    <location>
        <begin position="59"/>
        <end position="70"/>
    </location>
</feature>
<evidence type="ECO:0008006" key="11">
    <source>
        <dbReference type="Google" id="ProtNLM"/>
    </source>
</evidence>
<dbReference type="Proteomes" id="UP001295423">
    <property type="component" value="Unassembled WGS sequence"/>
</dbReference>
<accession>A0AAD2FG45</accession>
<dbReference type="PANTHER" id="PTHR15415:SF7">
    <property type="entry name" value="MICOS COMPLEX SUBUNIT MIC60"/>
    <property type="match status" value="1"/>
</dbReference>
<evidence type="ECO:0000313" key="9">
    <source>
        <dbReference type="EMBL" id="CAJ1935618.1"/>
    </source>
</evidence>
<keyword evidence="10" id="KW-1185">Reference proteome</keyword>
<sequence length="596" mass="64496">MISLRHVAQRSSRRLSSSTGITKRALATSRQKRALNEQQLGESKTASSGGTPPPPPPGASSSSSGSSGSSMPLVAAVVVAGGAFGAYYMDMIPGLSPTDPSYVSKKEAPSNKPKPAAKEAMPVQTEEKKDAVKEAESEGTPVVSEVSEPVGNRVMDITLPEGTSRSAPPAPVMDHPTGGNRVSMKPAAPEDESKAHSVPSSVDKALKELQQQISKDDTARSLLEAHKDLALLASMDLSDLDELSMTQLKVRLVQLSKDMEERTKWEAVRLKEFLAMKEKEVEDKYTLILKRQRLEAESLMDERMNEQKGALTKQAAETLKEKEEALQSIIDNSLKIQEQHYLDEKANFEKLTEEKYNAKYEELYGTSLAKVKEEYTIKMEQKVQKLEALAKKVSDLEFALQSSTAYKSGSVQAHRMSAAALALIDKLESSEPAGAAVAALHSVAESNPVVNAAIGALPNTVASSGVSTLQELQTTFEEIVHPKCRQAAMIPEGQTGLEGQLMGMIFSSLRFAPGPDDAAPEPQKDDAEYVLARARRHVQLGELEQAVEEMAKLKGQASFTASDWTSQAKARVAVEKALKVIRLECALANEALAKDN</sequence>
<proteinExistence type="inferred from homology"/>
<keyword evidence="4" id="KW-0999">Mitochondrion inner membrane</keyword>
<name>A0AAD2FG45_9STRA</name>
<comment type="subcellular location">
    <subcellularLocation>
        <location evidence="1">Mitochondrion inner membrane</location>
    </subcellularLocation>
</comment>
<evidence type="ECO:0000256" key="2">
    <source>
        <dbReference type="ARBA" id="ARBA00010877"/>
    </source>
</evidence>
<feature type="region of interest" description="Disordered" evidence="8">
    <location>
        <begin position="101"/>
        <end position="201"/>
    </location>
</feature>
<dbReference type="EMBL" id="CAKOGP040000491">
    <property type="protein sequence ID" value="CAJ1935618.1"/>
    <property type="molecule type" value="Genomic_DNA"/>
</dbReference>
<dbReference type="AlphaFoldDB" id="A0AAD2FG45"/>
<dbReference type="Pfam" id="PF09731">
    <property type="entry name" value="Mitofilin"/>
    <property type="match status" value="1"/>
</dbReference>
<keyword evidence="7" id="KW-0472">Membrane</keyword>
<dbReference type="GO" id="GO:0042407">
    <property type="term" value="P:cristae formation"/>
    <property type="evidence" value="ECO:0007669"/>
    <property type="project" value="TreeGrafter"/>
</dbReference>
<evidence type="ECO:0000256" key="8">
    <source>
        <dbReference type="SAM" id="MobiDB-lite"/>
    </source>
</evidence>
<evidence type="ECO:0000256" key="7">
    <source>
        <dbReference type="ARBA" id="ARBA00023136"/>
    </source>
</evidence>
<keyword evidence="3" id="KW-0812">Transmembrane</keyword>
<protein>
    <recommendedName>
        <fullName evidence="11">MICOS complex subunit MIC60</fullName>
    </recommendedName>
</protein>
<comment type="similarity">
    <text evidence="2">Belongs to the MICOS complex subunit Mic60 family.</text>
</comment>
<feature type="compositionally biased region" description="Basic and acidic residues" evidence="8">
    <location>
        <begin position="125"/>
        <end position="136"/>
    </location>
</feature>
<evidence type="ECO:0000256" key="4">
    <source>
        <dbReference type="ARBA" id="ARBA00022792"/>
    </source>
</evidence>
<feature type="region of interest" description="Disordered" evidence="8">
    <location>
        <begin position="1"/>
        <end position="70"/>
    </location>
</feature>
<dbReference type="GO" id="GO:0061617">
    <property type="term" value="C:MICOS complex"/>
    <property type="evidence" value="ECO:0007669"/>
    <property type="project" value="TreeGrafter"/>
</dbReference>
<evidence type="ECO:0000256" key="1">
    <source>
        <dbReference type="ARBA" id="ARBA00004273"/>
    </source>
</evidence>
<evidence type="ECO:0000256" key="6">
    <source>
        <dbReference type="ARBA" id="ARBA00023128"/>
    </source>
</evidence>
<organism evidence="9 10">
    <name type="scientific">Cylindrotheca closterium</name>
    <dbReference type="NCBI Taxonomy" id="2856"/>
    <lineage>
        <taxon>Eukaryota</taxon>
        <taxon>Sar</taxon>
        <taxon>Stramenopiles</taxon>
        <taxon>Ochrophyta</taxon>
        <taxon>Bacillariophyta</taxon>
        <taxon>Bacillariophyceae</taxon>
        <taxon>Bacillariophycidae</taxon>
        <taxon>Bacillariales</taxon>
        <taxon>Bacillariaceae</taxon>
        <taxon>Cylindrotheca</taxon>
    </lineage>
</organism>
<gene>
    <name evidence="9" type="ORF">CYCCA115_LOCUS4833</name>
</gene>
<reference evidence="9" key="1">
    <citation type="submission" date="2023-08" db="EMBL/GenBank/DDBJ databases">
        <authorList>
            <person name="Audoor S."/>
            <person name="Bilcke G."/>
        </authorList>
    </citation>
    <scope>NUCLEOTIDE SEQUENCE</scope>
</reference>